<feature type="compositionally biased region" description="Acidic residues" evidence="1">
    <location>
        <begin position="19"/>
        <end position="36"/>
    </location>
</feature>
<evidence type="ECO:0000259" key="2">
    <source>
        <dbReference type="Pfam" id="PF25818"/>
    </source>
</evidence>
<dbReference type="Proteomes" id="UP000237246">
    <property type="component" value="Unassembled WGS sequence"/>
</dbReference>
<feature type="region of interest" description="Disordered" evidence="1">
    <location>
        <begin position="1"/>
        <end position="39"/>
    </location>
</feature>
<dbReference type="GO" id="GO:0003723">
    <property type="term" value="F:RNA binding"/>
    <property type="evidence" value="ECO:0007669"/>
    <property type="project" value="TreeGrafter"/>
</dbReference>
<dbReference type="PANTHER" id="PTHR13633:SF3">
    <property type="entry name" value="MITOCHONDRIAL TRANSCRIPTION RESCUE FACTOR 1"/>
    <property type="match status" value="1"/>
</dbReference>
<reference evidence="3 4" key="1">
    <citation type="submission" date="2018-01" db="EMBL/GenBank/DDBJ databases">
        <title>Comparison of the Chinese Bamboo Partridge and Red Junglefowl genome sequences highlights the importance of demography in genome evolution.</title>
        <authorList>
            <person name="Tiley G.P."/>
            <person name="Kimball R.T."/>
            <person name="Braun E.L."/>
            <person name="Burleigh J.G."/>
        </authorList>
    </citation>
    <scope>NUCLEOTIDE SEQUENCE [LARGE SCALE GENOMIC DNA]</scope>
    <source>
        <strain evidence="3">RTK389</strain>
        <tissue evidence="3">Blood</tissue>
    </source>
</reference>
<evidence type="ECO:0000313" key="4">
    <source>
        <dbReference type="Proteomes" id="UP000237246"/>
    </source>
</evidence>
<evidence type="ECO:0000313" key="3">
    <source>
        <dbReference type="EMBL" id="POI20617.1"/>
    </source>
</evidence>
<dbReference type="OrthoDB" id="4150at2759"/>
<dbReference type="GO" id="GO:0005739">
    <property type="term" value="C:mitochondrion"/>
    <property type="evidence" value="ECO:0007669"/>
    <property type="project" value="TreeGrafter"/>
</dbReference>
<keyword evidence="4" id="KW-1185">Reference proteome</keyword>
<dbReference type="InterPro" id="IPR057896">
    <property type="entry name" value="MTRES1_C"/>
</dbReference>
<dbReference type="GO" id="GO:1903108">
    <property type="term" value="P:regulation of mitochondrial transcription"/>
    <property type="evidence" value="ECO:0007669"/>
    <property type="project" value="TreeGrafter"/>
</dbReference>
<organism evidence="3 4">
    <name type="scientific">Bambusicola thoracicus</name>
    <name type="common">Chinese bamboo-partridge</name>
    <name type="synonym">Perdix thoracica</name>
    <dbReference type="NCBI Taxonomy" id="9083"/>
    <lineage>
        <taxon>Eukaryota</taxon>
        <taxon>Metazoa</taxon>
        <taxon>Chordata</taxon>
        <taxon>Craniata</taxon>
        <taxon>Vertebrata</taxon>
        <taxon>Euteleostomi</taxon>
        <taxon>Archelosauria</taxon>
        <taxon>Archosauria</taxon>
        <taxon>Dinosauria</taxon>
        <taxon>Saurischia</taxon>
        <taxon>Theropoda</taxon>
        <taxon>Coelurosauria</taxon>
        <taxon>Aves</taxon>
        <taxon>Neognathae</taxon>
        <taxon>Galloanserae</taxon>
        <taxon>Galliformes</taxon>
        <taxon>Phasianidae</taxon>
        <taxon>Perdicinae</taxon>
        <taxon>Bambusicola</taxon>
    </lineage>
</organism>
<dbReference type="EMBL" id="PPHD01080577">
    <property type="protein sequence ID" value="POI20617.1"/>
    <property type="molecule type" value="Genomic_DNA"/>
</dbReference>
<protein>
    <recommendedName>
        <fullName evidence="2">Mitochondrial transcription rescue factor 1 C-terminal domain-containing protein</fullName>
    </recommendedName>
</protein>
<sequence>LSLRNKSSKSSKRNRQTVQEEEEEEEESDLEDEFENDPNVVKDYKDLEKVVQSLRYDVVMKAGLDIAR</sequence>
<feature type="compositionally biased region" description="Basic residues" evidence="1">
    <location>
        <begin position="1"/>
        <end position="15"/>
    </location>
</feature>
<comment type="caution">
    <text evidence="3">The sequence shown here is derived from an EMBL/GenBank/DDBJ whole genome shotgun (WGS) entry which is preliminary data.</text>
</comment>
<name>A0A2P4S938_BAMTH</name>
<accession>A0A2P4S938</accession>
<evidence type="ECO:0000256" key="1">
    <source>
        <dbReference type="SAM" id="MobiDB-lite"/>
    </source>
</evidence>
<feature type="non-terminal residue" evidence="3">
    <location>
        <position position="1"/>
    </location>
</feature>
<gene>
    <name evidence="3" type="ORF">CIB84_015635</name>
</gene>
<feature type="domain" description="Mitochondrial transcription rescue factor 1 C-terminal" evidence="2">
    <location>
        <begin position="45"/>
        <end position="68"/>
    </location>
</feature>
<proteinExistence type="predicted"/>
<feature type="non-terminal residue" evidence="3">
    <location>
        <position position="68"/>
    </location>
</feature>
<dbReference type="AlphaFoldDB" id="A0A2P4S938"/>
<dbReference type="Pfam" id="PF25818">
    <property type="entry name" value="MTRES1_C"/>
    <property type="match status" value="1"/>
</dbReference>
<dbReference type="PANTHER" id="PTHR13633">
    <property type="entry name" value="MITOCHONDRIAL TRANSCRIPTION RESCUE FACTOR 1"/>
    <property type="match status" value="1"/>
</dbReference>